<reference evidence="2 3" key="1">
    <citation type="journal article" date="2016" name="Nat. Commun.">
        <title>Thousands of microbial genomes shed light on interconnected biogeochemical processes in an aquifer system.</title>
        <authorList>
            <person name="Anantharaman K."/>
            <person name="Brown C.T."/>
            <person name="Hug L.A."/>
            <person name="Sharon I."/>
            <person name="Castelle C.J."/>
            <person name="Probst A.J."/>
            <person name="Thomas B.C."/>
            <person name="Singh A."/>
            <person name="Wilkins M.J."/>
            <person name="Karaoz U."/>
            <person name="Brodie E.L."/>
            <person name="Williams K.H."/>
            <person name="Hubbard S.S."/>
            <person name="Banfield J.F."/>
        </authorList>
    </citation>
    <scope>NUCLEOTIDE SEQUENCE [LARGE SCALE GENOMIC DNA]</scope>
</reference>
<evidence type="ECO:0008006" key="4">
    <source>
        <dbReference type="Google" id="ProtNLM"/>
    </source>
</evidence>
<dbReference type="STRING" id="1798512.A3A39_01590"/>
<dbReference type="EMBL" id="MFLZ01000005">
    <property type="protein sequence ID" value="OGG80558.1"/>
    <property type="molecule type" value="Genomic_DNA"/>
</dbReference>
<dbReference type="Proteomes" id="UP000177372">
    <property type="component" value="Unassembled WGS sequence"/>
</dbReference>
<keyword evidence="1" id="KW-0732">Signal</keyword>
<evidence type="ECO:0000256" key="1">
    <source>
        <dbReference type="SAM" id="SignalP"/>
    </source>
</evidence>
<name>A0A1F6F3W2_9BACT</name>
<feature type="signal peptide" evidence="1">
    <location>
        <begin position="1"/>
        <end position="23"/>
    </location>
</feature>
<sequence length="215" mass="24113">MHKCFLGLTLLALSLGGAGDVSAQLQWLTCQGQPGGFHDSGEIDLKFQTRCQEMLIEDVLRDAPEELSRKLAEWEGSWNVLRFPPRVFRYEIVITAFHVPTDVLVNDTPSFMGFARSPYITVNRALIFRVPACHTMTISFLSPWPPKMREVRVFWTEASPGDEASWFVESTWPILIAVPDAWGNNPGAAQGIFHAEKPRVEPVTSGDAVRRCSPR</sequence>
<protein>
    <recommendedName>
        <fullName evidence="4">PA14 domain-containing protein</fullName>
    </recommendedName>
</protein>
<evidence type="ECO:0000313" key="3">
    <source>
        <dbReference type="Proteomes" id="UP000177372"/>
    </source>
</evidence>
<comment type="caution">
    <text evidence="2">The sequence shown here is derived from an EMBL/GenBank/DDBJ whole genome shotgun (WGS) entry which is preliminary data.</text>
</comment>
<organism evidence="2 3">
    <name type="scientific">Candidatus Kaiserbacteria bacterium RIFCSPLOWO2_01_FULL_54_13</name>
    <dbReference type="NCBI Taxonomy" id="1798512"/>
    <lineage>
        <taxon>Bacteria</taxon>
        <taxon>Candidatus Kaiseribacteriota</taxon>
    </lineage>
</organism>
<evidence type="ECO:0000313" key="2">
    <source>
        <dbReference type="EMBL" id="OGG80558.1"/>
    </source>
</evidence>
<accession>A0A1F6F3W2</accession>
<gene>
    <name evidence="2" type="ORF">A3A39_01590</name>
</gene>
<dbReference type="AlphaFoldDB" id="A0A1F6F3W2"/>
<feature type="chain" id="PRO_5009524316" description="PA14 domain-containing protein" evidence="1">
    <location>
        <begin position="24"/>
        <end position="215"/>
    </location>
</feature>
<proteinExistence type="predicted"/>